<evidence type="ECO:0000313" key="2">
    <source>
        <dbReference type="EMBL" id="GAP84211.2"/>
    </source>
</evidence>
<evidence type="ECO:0000313" key="3">
    <source>
        <dbReference type="Proteomes" id="UP000054516"/>
    </source>
</evidence>
<reference evidence="2" key="1">
    <citation type="submission" date="2016-03" db="EMBL/GenBank/DDBJ databases">
        <title>Draft genome sequence of Rosellinia necatrix.</title>
        <authorList>
            <person name="Kanematsu S."/>
        </authorList>
    </citation>
    <scope>NUCLEOTIDE SEQUENCE [LARGE SCALE GENOMIC DNA]</scope>
    <source>
        <strain evidence="2">W97</strain>
    </source>
</reference>
<keyword evidence="3" id="KW-1185">Reference proteome</keyword>
<dbReference type="AlphaFoldDB" id="A0A1S7ULL5"/>
<protein>
    <submittedName>
        <fullName evidence="2">Uncharacterized protein</fullName>
    </submittedName>
</protein>
<accession>A0A1S7ULL5</accession>
<feature type="region of interest" description="Disordered" evidence="1">
    <location>
        <begin position="32"/>
        <end position="55"/>
    </location>
</feature>
<dbReference type="Proteomes" id="UP000054516">
    <property type="component" value="Unassembled WGS sequence"/>
</dbReference>
<name>A0A1S7ULL5_ROSNE</name>
<sequence length="55" mass="5958">MLTTLGLYGLEKSRPKMDVVVLQTVKSSDIPVTESSQSCGPLPGTGPKDYVYKLE</sequence>
<proteinExistence type="predicted"/>
<evidence type="ECO:0000256" key="1">
    <source>
        <dbReference type="SAM" id="MobiDB-lite"/>
    </source>
</evidence>
<gene>
    <name evidence="2" type="ORF">SAMD00023353_0700010</name>
</gene>
<organism evidence="2">
    <name type="scientific">Rosellinia necatrix</name>
    <name type="common">White root-rot fungus</name>
    <dbReference type="NCBI Taxonomy" id="77044"/>
    <lineage>
        <taxon>Eukaryota</taxon>
        <taxon>Fungi</taxon>
        <taxon>Dikarya</taxon>
        <taxon>Ascomycota</taxon>
        <taxon>Pezizomycotina</taxon>
        <taxon>Sordariomycetes</taxon>
        <taxon>Xylariomycetidae</taxon>
        <taxon>Xylariales</taxon>
        <taxon>Xylariaceae</taxon>
        <taxon>Rosellinia</taxon>
    </lineage>
</organism>
<dbReference type="EMBL" id="DF977452">
    <property type="protein sequence ID" value="GAP84211.2"/>
    <property type="molecule type" value="Genomic_DNA"/>
</dbReference>